<feature type="domain" description="GS beta-grasp" evidence="9">
    <location>
        <begin position="20"/>
        <end position="115"/>
    </location>
</feature>
<dbReference type="PROSITE" id="PS00181">
    <property type="entry name" value="GLNA_ATP"/>
    <property type="match status" value="1"/>
</dbReference>
<dbReference type="GO" id="GO:0004356">
    <property type="term" value="F:glutamine synthetase activity"/>
    <property type="evidence" value="ECO:0007669"/>
    <property type="project" value="InterPro"/>
</dbReference>
<dbReference type="InterPro" id="IPR008147">
    <property type="entry name" value="Gln_synt_N"/>
</dbReference>
<keyword evidence="5" id="KW-0067">ATP-binding</keyword>
<evidence type="ECO:0000256" key="3">
    <source>
        <dbReference type="ARBA" id="ARBA00022598"/>
    </source>
</evidence>
<dbReference type="AlphaFoldDB" id="A0A849KPQ7"/>
<dbReference type="InterPro" id="IPR036651">
    <property type="entry name" value="Gln_synt_N_sf"/>
</dbReference>
<evidence type="ECO:0000256" key="7">
    <source>
        <dbReference type="PROSITE-ProRule" id="PRU01330"/>
    </source>
</evidence>
<reference evidence="11 12" key="2">
    <citation type="submission" date="2020-06" db="EMBL/GenBank/DDBJ databases">
        <title>Ramlibacter rhizophilus sp. nov., isolated from rhizosphere soil of national flower Mugunghwa from South Korea.</title>
        <authorList>
            <person name="Zheng-Fei Y."/>
            <person name="Huan T."/>
        </authorList>
    </citation>
    <scope>NUCLEOTIDE SEQUENCE [LARGE SCALE GENOMIC DNA]</scope>
    <source>
        <strain evidence="11 12">B156</strain>
    </source>
</reference>
<dbReference type="PROSITE" id="PS51986">
    <property type="entry name" value="GS_BETA_GRASP"/>
    <property type="match status" value="1"/>
</dbReference>
<reference evidence="11 12" key="1">
    <citation type="submission" date="2020-05" db="EMBL/GenBank/DDBJ databases">
        <authorList>
            <person name="Khan S.A."/>
            <person name="Jeon C.O."/>
            <person name="Chun B.H."/>
        </authorList>
    </citation>
    <scope>NUCLEOTIDE SEQUENCE [LARGE SCALE GENOMIC DNA]</scope>
    <source>
        <strain evidence="11 12">B156</strain>
    </source>
</reference>
<feature type="domain" description="GS catalytic" evidence="10">
    <location>
        <begin position="122"/>
        <end position="456"/>
    </location>
</feature>
<dbReference type="SUPFAM" id="SSF55931">
    <property type="entry name" value="Glutamine synthetase/guanido kinase"/>
    <property type="match status" value="1"/>
</dbReference>
<dbReference type="InterPro" id="IPR014746">
    <property type="entry name" value="Gln_synth/guanido_kin_cat_dom"/>
</dbReference>
<proteinExistence type="inferred from homology"/>
<dbReference type="Proteomes" id="UP000552954">
    <property type="component" value="Unassembled WGS sequence"/>
</dbReference>
<dbReference type="PROSITE" id="PS51987">
    <property type="entry name" value="GS_CATALYTIC"/>
    <property type="match status" value="1"/>
</dbReference>
<dbReference type="FunFam" id="3.30.590.10:FF:000005">
    <property type="entry name" value="Probable glutamine synthetase"/>
    <property type="match status" value="1"/>
</dbReference>
<evidence type="ECO:0000313" key="12">
    <source>
        <dbReference type="Proteomes" id="UP000552954"/>
    </source>
</evidence>
<evidence type="ECO:0000313" key="11">
    <source>
        <dbReference type="EMBL" id="NNU43789.1"/>
    </source>
</evidence>
<keyword evidence="6" id="KW-0460">Magnesium</keyword>
<organism evidence="11 12">
    <name type="scientific">Ramlibacter montanisoli</name>
    <dbReference type="NCBI Taxonomy" id="2732512"/>
    <lineage>
        <taxon>Bacteria</taxon>
        <taxon>Pseudomonadati</taxon>
        <taxon>Pseudomonadota</taxon>
        <taxon>Betaproteobacteria</taxon>
        <taxon>Burkholderiales</taxon>
        <taxon>Comamonadaceae</taxon>
        <taxon>Ramlibacter</taxon>
    </lineage>
</organism>
<evidence type="ECO:0000256" key="5">
    <source>
        <dbReference type="ARBA" id="ARBA00022840"/>
    </source>
</evidence>
<evidence type="ECO:0000256" key="1">
    <source>
        <dbReference type="ARBA" id="ARBA00001946"/>
    </source>
</evidence>
<comment type="cofactor">
    <cofactor evidence="1">
        <name>Mg(2+)</name>
        <dbReference type="ChEBI" id="CHEBI:18420"/>
    </cofactor>
</comment>
<sequence>MKQERKQFQFAELDRWLNERHVTEIECLVPDLTGVARGKILPREKFTADRGMRLPEVVVAMSVTGEHPDAGPYFDVISRIDADMHLVADPSTVRIVPWATDPTAQVIHDCYDRHGQLVPFAPRAVLRRVCELFDRKGWVPVVAPELEFYLVARNTDPDQPLRAPIGRSGRAETSRQAYSIDAVNEFDPLFEDVYDYCEKMELNVDTLIHEVGAGQMEINFFHSAPLGLADEVFLFKRTVREAALRHDMYATFMAKPIQGEPGSAMHIHQSLVSKETERNLFTNEDGSPSREFYWYIGGLQKYIPAAMALFAPYVNSYRRLARFTAAPINIQWGIDNRTVGIRSPVSTPQARRVENRVIGADANPYVALAATLACGYLGIEQRIEPSQECQGDAYQSARALPRGLGEAVSLLRAERDLAAVLGQEFVTVYSEIKDLEHEEFMRVISPWEREHLLLHV</sequence>
<keyword evidence="4" id="KW-0547">Nucleotide-binding</keyword>
<dbReference type="Gene3D" id="3.30.590.10">
    <property type="entry name" value="Glutamine synthetase/guanido kinase, catalytic domain"/>
    <property type="match status" value="1"/>
</dbReference>
<dbReference type="InterPro" id="IPR027303">
    <property type="entry name" value="Gln_synth_gly_rich_site"/>
</dbReference>
<keyword evidence="12" id="KW-1185">Reference proteome</keyword>
<evidence type="ECO:0000256" key="4">
    <source>
        <dbReference type="ARBA" id="ARBA00022741"/>
    </source>
</evidence>
<keyword evidence="3" id="KW-0436">Ligase</keyword>
<evidence type="ECO:0000259" key="10">
    <source>
        <dbReference type="PROSITE" id="PS51987"/>
    </source>
</evidence>
<dbReference type="GO" id="GO:0005524">
    <property type="term" value="F:ATP binding"/>
    <property type="evidence" value="ECO:0007669"/>
    <property type="project" value="UniProtKB-KW"/>
</dbReference>
<dbReference type="GO" id="GO:0006542">
    <property type="term" value="P:glutamine biosynthetic process"/>
    <property type="evidence" value="ECO:0007669"/>
    <property type="project" value="InterPro"/>
</dbReference>
<gene>
    <name evidence="11" type="ORF">HK415_12435</name>
</gene>
<accession>A0A849KPQ7</accession>
<dbReference type="RefSeq" id="WP_171559660.1">
    <property type="nucleotide sequence ID" value="NZ_JABFCS010000001.1"/>
</dbReference>
<protein>
    <submittedName>
        <fullName evidence="11">Glutamine synthetase</fullName>
    </submittedName>
</protein>
<dbReference type="Gene3D" id="3.10.20.70">
    <property type="entry name" value="Glutamine synthetase, N-terminal domain"/>
    <property type="match status" value="1"/>
</dbReference>
<dbReference type="SMART" id="SM01230">
    <property type="entry name" value="Gln-synt_C"/>
    <property type="match status" value="1"/>
</dbReference>
<dbReference type="Pfam" id="PF00120">
    <property type="entry name" value="Gln-synt_C"/>
    <property type="match status" value="1"/>
</dbReference>
<evidence type="ECO:0000259" key="9">
    <source>
        <dbReference type="PROSITE" id="PS51986"/>
    </source>
</evidence>
<comment type="similarity">
    <text evidence="2 7 8">Belongs to the glutamine synthetase family.</text>
</comment>
<dbReference type="InterPro" id="IPR008146">
    <property type="entry name" value="Gln_synth_cat_dom"/>
</dbReference>
<dbReference type="PANTHER" id="PTHR43785">
    <property type="entry name" value="GAMMA-GLUTAMYLPUTRESCINE SYNTHETASE"/>
    <property type="match status" value="1"/>
</dbReference>
<comment type="caution">
    <text evidence="11">The sequence shown here is derived from an EMBL/GenBank/DDBJ whole genome shotgun (WGS) entry which is preliminary data.</text>
</comment>
<evidence type="ECO:0000256" key="8">
    <source>
        <dbReference type="RuleBase" id="RU000384"/>
    </source>
</evidence>
<name>A0A849KPQ7_9BURK</name>
<dbReference type="SUPFAM" id="SSF54368">
    <property type="entry name" value="Glutamine synthetase, N-terminal domain"/>
    <property type="match status" value="1"/>
</dbReference>
<dbReference type="PANTHER" id="PTHR43785:SF3">
    <property type="entry name" value="GS CATALYTIC DOMAIN-CONTAINING PROTEIN"/>
    <property type="match status" value="1"/>
</dbReference>
<dbReference type="GO" id="GO:0006598">
    <property type="term" value="P:polyamine catabolic process"/>
    <property type="evidence" value="ECO:0007669"/>
    <property type="project" value="TreeGrafter"/>
</dbReference>
<evidence type="ECO:0000256" key="6">
    <source>
        <dbReference type="ARBA" id="ARBA00022842"/>
    </source>
</evidence>
<dbReference type="EMBL" id="JABFCS010000001">
    <property type="protein sequence ID" value="NNU43789.1"/>
    <property type="molecule type" value="Genomic_DNA"/>
</dbReference>
<evidence type="ECO:0000256" key="2">
    <source>
        <dbReference type="ARBA" id="ARBA00009897"/>
    </source>
</evidence>